<comment type="pathway">
    <text evidence="1 4">Protein modification; protein glycosylation.</text>
</comment>
<sequence>MINLFENYDNKTRELHDSLKLAGYNHFTIVMNDDGFLPDEVTSPYQYFATYQVYEDDKPAFFNDVVTPDFWEIKGDGTMAKIIDMGELRGKIFYRKNFKTRVVSFVEWLDKKQRLRSVDHYNKEGFKFAETVYDLAGTPIFKKYMNREGKEVIYENFVTKDFVVDYQGKSYFFASKREFIKFYLQEIHIDLDQVIFNSLSTPFLALYDLPTKGKGILFWQEHSKNHVPGNMRLIFNNNTERQFNVIIPEKDEYEHIIDHLSEEERRYVHASGYLYHKEKDNQYSNNILTLTNSDQIPHLEYLVTKHTDYQFHIAAITEMSSRLMDLGDCPNVKLYPAIKQNMVNQLYEYCDIYLDINEGGEILNAVRKAFDHHMLILGYTETAHHFNVTSPDNQCSVQDVEQLSQMLKEIDENKDRFSERLNSQQVHANEISKVNFKSVLEEALN</sequence>
<dbReference type="HAMAP" id="MF_01473">
    <property type="entry name" value="GtfB"/>
    <property type="match status" value="1"/>
</dbReference>
<comment type="similarity">
    <text evidence="4">Belongs to the GtfB family.</text>
</comment>
<dbReference type="Proteomes" id="UP000274772">
    <property type="component" value="Chromosome"/>
</dbReference>
<comment type="subunit">
    <text evidence="4">Forms a heterotetramer with 2 subunits each of GtfA and GtfB. Part of the accessory SecA2/SecY2 protein translocation apparatus.</text>
</comment>
<evidence type="ECO:0000256" key="2">
    <source>
        <dbReference type="ARBA" id="ARBA00022475"/>
    </source>
</evidence>
<comment type="function">
    <text evidence="4">Required for polymorphic O-glycosylation of the serine-rich repeat protein in this bacteria. A stabilizing protein that is part of the accessory SecA2/SecY2 system specifically required to export serine-rich repeat cell wall proteins usually encoded upstream in the same operon. The GtfA-GtfB complex adds GlcNAc from UDP-GlcNAc to the substrate protein, attaching the first sugar residue. Stabilizes the glycosylation activity of GtfA. Has no N-acetylglucosaminyl transferase activity on its own.</text>
</comment>
<keyword evidence="2 4" id="KW-1003">Cell membrane</keyword>
<accession>A0ABM7FMV8</accession>
<evidence type="ECO:0000256" key="3">
    <source>
        <dbReference type="ARBA" id="ARBA00023136"/>
    </source>
</evidence>
<dbReference type="EMBL" id="AP018586">
    <property type="protein sequence ID" value="BBD91333.1"/>
    <property type="molecule type" value="Genomic_DNA"/>
</dbReference>
<evidence type="ECO:0000313" key="6">
    <source>
        <dbReference type="Proteomes" id="UP000274772"/>
    </source>
</evidence>
<protein>
    <recommendedName>
        <fullName evidence="4">UDP-N-acetylglucosamine--peptide N-acetylglucosaminyltransferase stabilizing protein GtfB</fullName>
    </recommendedName>
    <alternativeName>
        <fullName evidence="4">Glycosyltransferase stabilizing protein GtfB</fullName>
    </alternativeName>
</protein>
<reference evidence="5 6" key="1">
    <citation type="submission" date="2018-05" db="EMBL/GenBank/DDBJ databases">
        <title>Complete genome sequencing of three human clinical isolates of Staphylococcus caprae reveals virulence factors similar to those of S. epidermidis and S. capitis.</title>
        <authorList>
            <person name="Watanabe S."/>
            <person name="Cui L."/>
        </authorList>
    </citation>
    <scope>NUCLEOTIDE SEQUENCE [LARGE SCALE GENOMIC DNA]</scope>
    <source>
        <strain evidence="5 6">JMUB590</strain>
    </source>
</reference>
<dbReference type="RefSeq" id="WP_002444689.1">
    <property type="nucleotide sequence ID" value="NZ_AP018585.1"/>
</dbReference>
<evidence type="ECO:0000313" key="5">
    <source>
        <dbReference type="EMBL" id="BBD91333.1"/>
    </source>
</evidence>
<gene>
    <name evidence="5" type="primary">gtf2</name>
    <name evidence="4" type="synonym">gtfB</name>
    <name evidence="5" type="ORF">JMUB590_0223</name>
</gene>
<proteinExistence type="inferred from homology"/>
<keyword evidence="3 4" id="KW-0472">Membrane</keyword>
<organism evidence="5 6">
    <name type="scientific">Staphylococcus caprae</name>
    <dbReference type="NCBI Taxonomy" id="29380"/>
    <lineage>
        <taxon>Bacteria</taxon>
        <taxon>Bacillati</taxon>
        <taxon>Bacillota</taxon>
        <taxon>Bacilli</taxon>
        <taxon>Bacillales</taxon>
        <taxon>Staphylococcaceae</taxon>
        <taxon>Staphylococcus</taxon>
    </lineage>
</organism>
<comment type="subcellular location">
    <subcellularLocation>
        <location evidence="4">Cell membrane</location>
        <topology evidence="4">Peripheral membrane protein</topology>
    </subcellularLocation>
</comment>
<evidence type="ECO:0000256" key="4">
    <source>
        <dbReference type="HAMAP-Rule" id="MF_01473"/>
    </source>
</evidence>
<dbReference type="InterPro" id="IPR014268">
    <property type="entry name" value="GtfB"/>
</dbReference>
<evidence type="ECO:0000256" key="1">
    <source>
        <dbReference type="ARBA" id="ARBA00004922"/>
    </source>
</evidence>
<keyword evidence="6" id="KW-1185">Reference proteome</keyword>
<dbReference type="NCBIfam" id="TIGR02919">
    <property type="entry name" value="accessory Sec system glycosylation chaperone GtfB"/>
    <property type="match status" value="1"/>
</dbReference>
<dbReference type="GeneID" id="58050005"/>
<name>A0ABM7FMV8_9STAP</name>